<feature type="compositionally biased region" description="Low complexity" evidence="1">
    <location>
        <begin position="67"/>
        <end position="83"/>
    </location>
</feature>
<evidence type="ECO:0000313" key="5">
    <source>
        <dbReference type="Proteomes" id="UP000470470"/>
    </source>
</evidence>
<dbReference type="Pfam" id="PF13399">
    <property type="entry name" value="LytR_C"/>
    <property type="match status" value="1"/>
</dbReference>
<evidence type="ECO:0000256" key="1">
    <source>
        <dbReference type="SAM" id="MobiDB-lite"/>
    </source>
</evidence>
<protein>
    <recommendedName>
        <fullName evidence="3">LytR/CpsA/Psr regulator C-terminal domain-containing protein</fullName>
    </recommendedName>
</protein>
<sequence length="372" mass="37396">MPASGSSWAGPSDPRWSAGEPGGASPNGSTSWSTGSPALDQPTWAAPAAGLPSTDRREDRPGTRWSATPPAGGPAAARGAPGADADRTVVASAVGDPTARPGVGAEDPDATDTAPGRRSVRTGDDPTSAPAQGRAALRAERQAAEAARKRSGRRGTRTAADDPPTDPGGVRAGDVVSGSRPGGPRSGEVRTTPPARHTPQSAARVLVAVVLVALIVLGAWSFLSPATQPSSATRPAPESTTSSAPAPATPDASAPVVEPPLLPETVPAPDPAVPVRLPVTVVNNTGITGLAGDIGAVLTEAGWEVPATGTIDSDQIPVSTVYYTEGDPTQLAAATQLVEQFPQLTGPAVRFFEIPEAPDAGVVVVAMGDWRP</sequence>
<dbReference type="InterPro" id="IPR027381">
    <property type="entry name" value="LytR/CpsA/Psr_C"/>
</dbReference>
<feature type="compositionally biased region" description="Polar residues" evidence="1">
    <location>
        <begin position="26"/>
        <end position="36"/>
    </location>
</feature>
<comment type="caution">
    <text evidence="4">The sequence shown here is derived from an EMBL/GenBank/DDBJ whole genome shotgun (WGS) entry which is preliminary data.</text>
</comment>
<keyword evidence="5" id="KW-1185">Reference proteome</keyword>
<organism evidence="4 5">
    <name type="scientific">Goekera deserti</name>
    <dbReference type="NCBI Taxonomy" id="2497753"/>
    <lineage>
        <taxon>Bacteria</taxon>
        <taxon>Bacillati</taxon>
        <taxon>Actinomycetota</taxon>
        <taxon>Actinomycetes</taxon>
        <taxon>Geodermatophilales</taxon>
        <taxon>Geodermatophilaceae</taxon>
        <taxon>Goekera</taxon>
    </lineage>
</organism>
<proteinExistence type="predicted"/>
<dbReference type="EMBL" id="JAAGWK010000036">
    <property type="protein sequence ID" value="NEL56539.1"/>
    <property type="molecule type" value="Genomic_DNA"/>
</dbReference>
<accession>A0A7K3WKZ3</accession>
<feature type="region of interest" description="Disordered" evidence="1">
    <location>
        <begin position="1"/>
        <end position="200"/>
    </location>
</feature>
<gene>
    <name evidence="4" type="ORF">G1H19_21460</name>
</gene>
<dbReference type="RefSeq" id="WP_162393003.1">
    <property type="nucleotide sequence ID" value="NZ_JAABOZ010000003.1"/>
</dbReference>
<name>A0A7K3WKZ3_9ACTN</name>
<keyword evidence="2" id="KW-0812">Transmembrane</keyword>
<dbReference type="Proteomes" id="UP000470470">
    <property type="component" value="Unassembled WGS sequence"/>
</dbReference>
<dbReference type="Gene3D" id="3.30.70.2390">
    <property type="match status" value="1"/>
</dbReference>
<feature type="compositionally biased region" description="Basic and acidic residues" evidence="1">
    <location>
        <begin position="137"/>
        <end position="148"/>
    </location>
</feature>
<keyword evidence="2" id="KW-0472">Membrane</keyword>
<feature type="compositionally biased region" description="Pro residues" evidence="1">
    <location>
        <begin position="257"/>
        <end position="270"/>
    </location>
</feature>
<evidence type="ECO:0000256" key="2">
    <source>
        <dbReference type="SAM" id="Phobius"/>
    </source>
</evidence>
<feature type="compositionally biased region" description="Low complexity" evidence="1">
    <location>
        <begin position="229"/>
        <end position="256"/>
    </location>
</feature>
<reference evidence="4 5" key="1">
    <citation type="submission" date="2020-02" db="EMBL/GenBank/DDBJ databases">
        <title>The whole genome sequence of CPCC 205119.</title>
        <authorList>
            <person name="Jiang Z."/>
        </authorList>
    </citation>
    <scope>NUCLEOTIDE SEQUENCE [LARGE SCALE GENOMIC DNA]</scope>
    <source>
        <strain evidence="4 5">CPCC 205119</strain>
    </source>
</reference>
<feature type="region of interest" description="Disordered" evidence="1">
    <location>
        <begin position="225"/>
        <end position="270"/>
    </location>
</feature>
<dbReference type="AlphaFoldDB" id="A0A7K3WKZ3"/>
<feature type="domain" description="LytR/CpsA/Psr regulator C-terminal" evidence="3">
    <location>
        <begin position="277"/>
        <end position="345"/>
    </location>
</feature>
<feature type="transmembrane region" description="Helical" evidence="2">
    <location>
        <begin position="205"/>
        <end position="223"/>
    </location>
</feature>
<evidence type="ECO:0000259" key="3">
    <source>
        <dbReference type="Pfam" id="PF13399"/>
    </source>
</evidence>
<evidence type="ECO:0000313" key="4">
    <source>
        <dbReference type="EMBL" id="NEL56539.1"/>
    </source>
</evidence>
<keyword evidence="2" id="KW-1133">Transmembrane helix</keyword>